<dbReference type="Gene3D" id="1.50.10.100">
    <property type="entry name" value="Chondroitin AC/alginate lyase"/>
    <property type="match status" value="1"/>
</dbReference>
<dbReference type="EMBL" id="SGXC01000002">
    <property type="protein sequence ID" value="RZS81943.1"/>
    <property type="molecule type" value="Genomic_DNA"/>
</dbReference>
<protein>
    <submittedName>
        <fullName evidence="1">Uncharacterized protein</fullName>
    </submittedName>
</protein>
<reference evidence="1 2" key="1">
    <citation type="submission" date="2019-02" db="EMBL/GenBank/DDBJ databases">
        <title>Genomic Encyclopedia of Type Strains, Phase IV (KMG-IV): sequencing the most valuable type-strain genomes for metagenomic binning, comparative biology and taxonomic classification.</title>
        <authorList>
            <person name="Goeker M."/>
        </authorList>
    </citation>
    <scope>NUCLEOTIDE SEQUENCE [LARGE SCALE GENOMIC DNA]</scope>
    <source>
        <strain evidence="1 2">K24</strain>
    </source>
</reference>
<sequence>MPYLTDSSKLSGFWSARSQGLHRFWWGLRYAQPMTLLGTHLGRKDEYLAWFNTVETPVLRHPASRWSFCQRPPSMVGSQAFHFFGVERVLSDNRGWHWRPWGENWLHNLHAFDDLVADGAEGRFEWHEKLVTNWIVANTPGKGVGWRPHSLSRRIVNWVKWDLDKRGLNEVGRRNLVVQVRFLRQRLGTSMTAAYPTKAGKALLFAGAFFDGAEAAAWRKTGLSVLRTALKPSYMRARLGGGDAYRIAIIEDLLDVIQLDKVYPGLLGRDELARSQDLVLPLLAMDAERSAAPGLDGAEPVFFAEPKVHALRQYAQRLGLNAAA</sequence>
<dbReference type="AlphaFoldDB" id="A0A4Q7NFT8"/>
<dbReference type="OrthoDB" id="9763014at2"/>
<proteinExistence type="predicted"/>
<comment type="caution">
    <text evidence="1">The sequence shown here is derived from an EMBL/GenBank/DDBJ whole genome shotgun (WGS) entry which is preliminary data.</text>
</comment>
<dbReference type="Proteomes" id="UP000292445">
    <property type="component" value="Unassembled WGS sequence"/>
</dbReference>
<name>A0A4Q7NFT8_9BURK</name>
<dbReference type="RefSeq" id="WP_130360082.1">
    <property type="nucleotide sequence ID" value="NZ_SGXC01000002.1"/>
</dbReference>
<evidence type="ECO:0000313" key="1">
    <source>
        <dbReference type="EMBL" id="RZS81943.1"/>
    </source>
</evidence>
<evidence type="ECO:0000313" key="2">
    <source>
        <dbReference type="Proteomes" id="UP000292445"/>
    </source>
</evidence>
<keyword evidence="2" id="KW-1185">Reference proteome</keyword>
<organism evidence="1 2">
    <name type="scientific">Pigmentiphaga kullae</name>
    <dbReference type="NCBI Taxonomy" id="151784"/>
    <lineage>
        <taxon>Bacteria</taxon>
        <taxon>Pseudomonadati</taxon>
        <taxon>Pseudomonadota</taxon>
        <taxon>Betaproteobacteria</taxon>
        <taxon>Burkholderiales</taxon>
        <taxon>Alcaligenaceae</taxon>
        <taxon>Pigmentiphaga</taxon>
    </lineage>
</organism>
<dbReference type="InterPro" id="IPR008929">
    <property type="entry name" value="Chondroitin_lyas"/>
</dbReference>
<accession>A0A4Q7NFT8</accession>
<gene>
    <name evidence="1" type="ORF">EV675_4574</name>
</gene>